<evidence type="ECO:0000256" key="1">
    <source>
        <dbReference type="ARBA" id="ARBA00022723"/>
    </source>
</evidence>
<dbReference type="OrthoDB" id="191686at2759"/>
<dbReference type="CDD" id="cd00051">
    <property type="entry name" value="EFh"/>
    <property type="match status" value="2"/>
</dbReference>
<dbReference type="SMART" id="SM00054">
    <property type="entry name" value="EFh"/>
    <property type="match status" value="3"/>
</dbReference>
<dbReference type="PROSITE" id="PS00018">
    <property type="entry name" value="EF_HAND_1"/>
    <property type="match status" value="3"/>
</dbReference>
<dbReference type="EMBL" id="CAJNOU010001008">
    <property type="protein sequence ID" value="CAF1133372.1"/>
    <property type="molecule type" value="Genomic_DNA"/>
</dbReference>
<dbReference type="PRINTS" id="PR00450">
    <property type="entry name" value="RECOVERIN"/>
</dbReference>
<name>A0A814RFR4_9BILA</name>
<keyword evidence="3" id="KW-0106">Calcium</keyword>
<dbReference type="GO" id="GO:0005509">
    <property type="term" value="F:calcium ion binding"/>
    <property type="evidence" value="ECO:0007669"/>
    <property type="project" value="InterPro"/>
</dbReference>
<dbReference type="InterPro" id="IPR011992">
    <property type="entry name" value="EF-hand-dom_pair"/>
</dbReference>
<evidence type="ECO:0000256" key="3">
    <source>
        <dbReference type="ARBA" id="ARBA00022837"/>
    </source>
</evidence>
<dbReference type="EMBL" id="CAJNOO010002501">
    <property type="protein sequence ID" value="CAF1273727.1"/>
    <property type="molecule type" value="Genomic_DNA"/>
</dbReference>
<proteinExistence type="predicted"/>
<evidence type="ECO:0000259" key="4">
    <source>
        <dbReference type="PROSITE" id="PS50222"/>
    </source>
</evidence>
<dbReference type="PANTHER" id="PTHR23055">
    <property type="entry name" value="CALCIUM BINDING PROTEINS"/>
    <property type="match status" value="1"/>
</dbReference>
<evidence type="ECO:0000256" key="2">
    <source>
        <dbReference type="ARBA" id="ARBA00022737"/>
    </source>
</evidence>
<organism evidence="5 7">
    <name type="scientific">Rotaria sordida</name>
    <dbReference type="NCBI Taxonomy" id="392033"/>
    <lineage>
        <taxon>Eukaryota</taxon>
        <taxon>Metazoa</taxon>
        <taxon>Spiralia</taxon>
        <taxon>Gnathifera</taxon>
        <taxon>Rotifera</taxon>
        <taxon>Eurotatoria</taxon>
        <taxon>Bdelloidea</taxon>
        <taxon>Philodinida</taxon>
        <taxon>Philodinidae</taxon>
        <taxon>Rotaria</taxon>
    </lineage>
</organism>
<sequence length="191" mass="21801">MWGRRKSLVPKELNAAEMSTLVQAAHVSEEEIRRLHSDFLAHYPSGRLDKKSFIEYYGKFNPNAGAQDSFGQIFDMIDSNNDGTIDFNELLVVIVLTSRLNNIESQLSFAFDMWDESNDGRIDQKELADAISAIYDYTGVADRKGDRDPKKRAKEIIKKLDISGDKKLSKEEFIKGCQNDPIIRDLLVPRR</sequence>
<feature type="domain" description="EF-hand" evidence="4">
    <location>
        <begin position="148"/>
        <end position="183"/>
    </location>
</feature>
<keyword evidence="2" id="KW-0677">Repeat</keyword>
<dbReference type="InterPro" id="IPR018247">
    <property type="entry name" value="EF_Hand_1_Ca_BS"/>
</dbReference>
<evidence type="ECO:0000313" key="6">
    <source>
        <dbReference type="EMBL" id="CAF1273727.1"/>
    </source>
</evidence>
<evidence type="ECO:0000313" key="7">
    <source>
        <dbReference type="Proteomes" id="UP000663889"/>
    </source>
</evidence>
<dbReference type="InterPro" id="IPR028846">
    <property type="entry name" value="Recoverin"/>
</dbReference>
<dbReference type="Proteomes" id="UP000663889">
    <property type="component" value="Unassembled WGS sequence"/>
</dbReference>
<dbReference type="Pfam" id="PF13499">
    <property type="entry name" value="EF-hand_7"/>
    <property type="match status" value="1"/>
</dbReference>
<feature type="domain" description="EF-hand" evidence="4">
    <location>
        <begin position="65"/>
        <end position="100"/>
    </location>
</feature>
<dbReference type="Gene3D" id="1.10.238.10">
    <property type="entry name" value="EF-hand"/>
    <property type="match status" value="1"/>
</dbReference>
<comment type="caution">
    <text evidence="5">The sequence shown here is derived from an EMBL/GenBank/DDBJ whole genome shotgun (WGS) entry which is preliminary data.</text>
</comment>
<dbReference type="PROSITE" id="PS50222">
    <property type="entry name" value="EF_HAND_2"/>
    <property type="match status" value="3"/>
</dbReference>
<dbReference type="Proteomes" id="UP000663882">
    <property type="component" value="Unassembled WGS sequence"/>
</dbReference>
<dbReference type="InterPro" id="IPR002048">
    <property type="entry name" value="EF_hand_dom"/>
</dbReference>
<protein>
    <recommendedName>
        <fullName evidence="4">EF-hand domain-containing protein</fullName>
    </recommendedName>
</protein>
<evidence type="ECO:0000313" key="5">
    <source>
        <dbReference type="EMBL" id="CAF1133372.1"/>
    </source>
</evidence>
<accession>A0A814RFR4</accession>
<dbReference type="PANTHER" id="PTHR23055:SF69">
    <property type="entry name" value="NEURONAL CALCIUM SENSOR 2"/>
    <property type="match status" value="1"/>
</dbReference>
<dbReference type="Pfam" id="PF00036">
    <property type="entry name" value="EF-hand_1"/>
    <property type="match status" value="1"/>
</dbReference>
<reference evidence="5" key="1">
    <citation type="submission" date="2021-02" db="EMBL/GenBank/DDBJ databases">
        <authorList>
            <person name="Nowell W R."/>
        </authorList>
    </citation>
    <scope>NUCLEOTIDE SEQUENCE</scope>
</reference>
<feature type="domain" description="EF-hand" evidence="4">
    <location>
        <begin position="102"/>
        <end position="137"/>
    </location>
</feature>
<gene>
    <name evidence="6" type="ORF">RFH988_LOCUS28325</name>
    <name evidence="5" type="ORF">SEV965_LOCUS17541</name>
</gene>
<dbReference type="AlphaFoldDB" id="A0A814RFR4"/>
<dbReference type="SUPFAM" id="SSF47473">
    <property type="entry name" value="EF-hand"/>
    <property type="match status" value="1"/>
</dbReference>
<keyword evidence="1" id="KW-0479">Metal-binding</keyword>